<dbReference type="AlphaFoldDB" id="A0A0M8ZXP6"/>
<evidence type="ECO:0000256" key="1">
    <source>
        <dbReference type="SAM" id="MobiDB-lite"/>
    </source>
</evidence>
<keyword evidence="3" id="KW-1185">Reference proteome</keyword>
<accession>A0A0M8ZXP6</accession>
<reference evidence="2 3" key="1">
    <citation type="submission" date="2015-07" db="EMBL/GenBank/DDBJ databases">
        <title>The genome of Melipona quadrifasciata.</title>
        <authorList>
            <person name="Pan H."/>
            <person name="Kapheim K."/>
        </authorList>
    </citation>
    <scope>NUCLEOTIDE SEQUENCE [LARGE SCALE GENOMIC DNA]</scope>
    <source>
        <strain evidence="2">0111107301</strain>
        <tissue evidence="2">Whole body</tissue>
    </source>
</reference>
<feature type="compositionally biased region" description="Polar residues" evidence="1">
    <location>
        <begin position="139"/>
        <end position="148"/>
    </location>
</feature>
<dbReference type="EMBL" id="KQ435801">
    <property type="protein sequence ID" value="KOX73235.1"/>
    <property type="molecule type" value="Genomic_DNA"/>
</dbReference>
<feature type="compositionally biased region" description="Polar residues" evidence="1">
    <location>
        <begin position="37"/>
        <end position="48"/>
    </location>
</feature>
<feature type="region of interest" description="Disordered" evidence="1">
    <location>
        <begin position="1"/>
        <end position="101"/>
    </location>
</feature>
<feature type="compositionally biased region" description="Polar residues" evidence="1">
    <location>
        <begin position="1"/>
        <end position="12"/>
    </location>
</feature>
<name>A0A0M8ZXP6_9HYME</name>
<sequence>MDQQSNNFSSKGPRTDIEIKSRNQNKLIQKQRKKKQGNITFAKSSSLTIVRPQQAGFRRKSSPTISSTESQTGTKAAPNAKTPPTEFRNFSPRGQEWETKRGEWQRTCWFHQRSSQIGEQREESVGGGWMGTAKEGHADSQQIEASPSGTKKEEEGGGLGEKEKRFFASAENRLRRFVVKKLGEVLMSEATLVGCENKRKRAQARRSLPCDKLFLPLVTCIIDVFTLVGCLCPLYSPNSMLFSAINLEETTEKVTYKLEPKLSPKLAKLIHSKKSRSSKDVVEMKIFVEDEGRCAFLRKCTEIQEILANLAKFQKVEPTNNRRKVLISQCTLGEPTFKLPKLLPVVNEPTFVLSPKEPTKFNEERKRRRIGKREKERRKAARDFLRLRKDGRDKRFYCADNTEKLPYDRESRHDPTDQNYLRVFGRKSMKVNNDLAGGGFGDKEPGYSPVGNAKSFGEWGQSPCKSISRVFERLARYWSSENEASDKGFTVYVVNVPDYAHSRPWPLYGADADEIQAQRRRRSSKGLKLICIE</sequence>
<organism evidence="2 3">
    <name type="scientific">Melipona quadrifasciata</name>
    <dbReference type="NCBI Taxonomy" id="166423"/>
    <lineage>
        <taxon>Eukaryota</taxon>
        <taxon>Metazoa</taxon>
        <taxon>Ecdysozoa</taxon>
        <taxon>Arthropoda</taxon>
        <taxon>Hexapoda</taxon>
        <taxon>Insecta</taxon>
        <taxon>Pterygota</taxon>
        <taxon>Neoptera</taxon>
        <taxon>Endopterygota</taxon>
        <taxon>Hymenoptera</taxon>
        <taxon>Apocrita</taxon>
        <taxon>Aculeata</taxon>
        <taxon>Apoidea</taxon>
        <taxon>Anthophila</taxon>
        <taxon>Apidae</taxon>
        <taxon>Melipona</taxon>
    </lineage>
</organism>
<evidence type="ECO:0000313" key="3">
    <source>
        <dbReference type="Proteomes" id="UP000053105"/>
    </source>
</evidence>
<feature type="compositionally biased region" description="Basic and acidic residues" evidence="1">
    <location>
        <begin position="150"/>
        <end position="162"/>
    </location>
</feature>
<gene>
    <name evidence="2" type="ORF">WN51_00346</name>
</gene>
<protein>
    <submittedName>
        <fullName evidence="2">Uncharacterized protein</fullName>
    </submittedName>
</protein>
<evidence type="ECO:0000313" key="2">
    <source>
        <dbReference type="EMBL" id="KOX73235.1"/>
    </source>
</evidence>
<feature type="compositionally biased region" description="Polar residues" evidence="1">
    <location>
        <begin position="62"/>
        <end position="74"/>
    </location>
</feature>
<feature type="region of interest" description="Disordered" evidence="1">
    <location>
        <begin position="115"/>
        <end position="162"/>
    </location>
</feature>
<proteinExistence type="predicted"/>
<dbReference type="Proteomes" id="UP000053105">
    <property type="component" value="Unassembled WGS sequence"/>
</dbReference>